<feature type="region of interest" description="Disordered" evidence="1">
    <location>
        <begin position="1"/>
        <end position="95"/>
    </location>
</feature>
<gene>
    <name evidence="2" type="ORF">OJAV_G00058790</name>
</gene>
<dbReference type="OrthoDB" id="60433at2759"/>
<evidence type="ECO:0000313" key="2">
    <source>
        <dbReference type="EMBL" id="RVE72132.1"/>
    </source>
</evidence>
<organism evidence="2 3">
    <name type="scientific">Oryzias javanicus</name>
    <name type="common">Javanese ricefish</name>
    <name type="synonym">Aplocheilus javanicus</name>
    <dbReference type="NCBI Taxonomy" id="123683"/>
    <lineage>
        <taxon>Eukaryota</taxon>
        <taxon>Metazoa</taxon>
        <taxon>Chordata</taxon>
        <taxon>Craniata</taxon>
        <taxon>Vertebrata</taxon>
        <taxon>Euteleostomi</taxon>
        <taxon>Actinopterygii</taxon>
        <taxon>Neopterygii</taxon>
        <taxon>Teleostei</taxon>
        <taxon>Neoteleostei</taxon>
        <taxon>Acanthomorphata</taxon>
        <taxon>Ovalentaria</taxon>
        <taxon>Atherinomorphae</taxon>
        <taxon>Beloniformes</taxon>
        <taxon>Adrianichthyidae</taxon>
        <taxon>Oryziinae</taxon>
        <taxon>Oryzias</taxon>
    </lineage>
</organism>
<dbReference type="AlphaFoldDB" id="A0A3S2PCS4"/>
<feature type="compositionally biased region" description="Polar residues" evidence="1">
    <location>
        <begin position="78"/>
        <end position="87"/>
    </location>
</feature>
<proteinExistence type="predicted"/>
<keyword evidence="3" id="KW-1185">Reference proteome</keyword>
<accession>A0A3S2PCS4</accession>
<reference evidence="2 3" key="2">
    <citation type="submission" date="2019-01" db="EMBL/GenBank/DDBJ databases">
        <title>A chromosome length genome reference of the Java medaka (oryzias javanicus).</title>
        <authorList>
            <person name="Herpin A."/>
            <person name="Takehana Y."/>
            <person name="Naruse K."/>
            <person name="Ansai S."/>
            <person name="Kawaguchi M."/>
        </authorList>
    </citation>
    <scope>NUCLEOTIDE SEQUENCE [LARGE SCALE GENOMIC DNA]</scope>
    <source>
        <strain evidence="2">RS831</strain>
        <tissue evidence="2">Whole body</tissue>
    </source>
</reference>
<evidence type="ECO:0000313" key="3">
    <source>
        <dbReference type="Proteomes" id="UP000283210"/>
    </source>
</evidence>
<feature type="compositionally biased region" description="Polar residues" evidence="1">
    <location>
        <begin position="1"/>
        <end position="19"/>
    </location>
</feature>
<protein>
    <submittedName>
        <fullName evidence="2">Uncharacterized protein</fullName>
    </submittedName>
</protein>
<evidence type="ECO:0000256" key="1">
    <source>
        <dbReference type="SAM" id="MobiDB-lite"/>
    </source>
</evidence>
<reference evidence="2 3" key="1">
    <citation type="submission" date="2018-11" db="EMBL/GenBank/DDBJ databases">
        <authorList>
            <person name="Lopez-Roques C."/>
            <person name="Donnadieu C."/>
            <person name="Bouchez O."/>
            <person name="Klopp C."/>
            <person name="Cabau C."/>
            <person name="Zahm M."/>
        </authorList>
    </citation>
    <scope>NUCLEOTIDE SEQUENCE [LARGE SCALE GENOMIC DNA]</scope>
    <source>
        <strain evidence="2">RS831</strain>
        <tissue evidence="2">Whole body</tissue>
    </source>
</reference>
<dbReference type="EMBL" id="CM012442">
    <property type="protein sequence ID" value="RVE72132.1"/>
    <property type="molecule type" value="Genomic_DNA"/>
</dbReference>
<sequence>MAGSPQLTFLNEESQPSPEQSHKVIQPGREGLDEEVQLKDPNNQEDQDEQRGQMSSQHLVQDLDQEEQMQDCVKRESNLTSAATNQEEQAEELGGGVPALVVTEAEECRRAAPAASRRSQRPADLVICSTGTPSFGGDGADMNCCDLLSPRSDSFSVTSGSRRSEDDTSSVAASSVMSLFHRVQLDPLEKDWLRSSALGNTAAQRILLTQEPGLVLKKVRVNSLNQN</sequence>
<dbReference type="Proteomes" id="UP000283210">
    <property type="component" value="Chromosome 6"/>
</dbReference>
<name>A0A3S2PCS4_ORYJA</name>